<keyword evidence="3" id="KW-1185">Reference proteome</keyword>
<organism evidence="2 3">
    <name type="scientific">Prunus persica</name>
    <name type="common">Peach</name>
    <name type="synonym">Amygdalus persica</name>
    <dbReference type="NCBI Taxonomy" id="3760"/>
    <lineage>
        <taxon>Eukaryota</taxon>
        <taxon>Viridiplantae</taxon>
        <taxon>Streptophyta</taxon>
        <taxon>Embryophyta</taxon>
        <taxon>Tracheophyta</taxon>
        <taxon>Spermatophyta</taxon>
        <taxon>Magnoliopsida</taxon>
        <taxon>eudicotyledons</taxon>
        <taxon>Gunneridae</taxon>
        <taxon>Pentapetalae</taxon>
        <taxon>rosids</taxon>
        <taxon>fabids</taxon>
        <taxon>Rosales</taxon>
        <taxon>Rosaceae</taxon>
        <taxon>Amygdaloideae</taxon>
        <taxon>Amygdaleae</taxon>
        <taxon>Prunus</taxon>
    </lineage>
</organism>
<sequence>MAEDFHVRIDKCSGTTSKQKTEQPNTKNMNTDWKARKDAASESHKNVTSQP</sequence>
<feature type="region of interest" description="Disordered" evidence="1">
    <location>
        <begin position="1"/>
        <end position="51"/>
    </location>
</feature>
<dbReference type="AlphaFoldDB" id="A0A251NPV0"/>
<feature type="compositionally biased region" description="Polar residues" evidence="1">
    <location>
        <begin position="13"/>
        <end position="31"/>
    </location>
</feature>
<accession>A0A251NPV0</accession>
<name>A0A251NPV0_PRUPE</name>
<dbReference type="EMBL" id="CM007656">
    <property type="protein sequence ID" value="ONI01342.1"/>
    <property type="molecule type" value="Genomic_DNA"/>
</dbReference>
<gene>
    <name evidence="2" type="ORF">PRUPE_6G134500</name>
</gene>
<feature type="compositionally biased region" description="Basic and acidic residues" evidence="1">
    <location>
        <begin position="33"/>
        <end position="45"/>
    </location>
</feature>
<protein>
    <submittedName>
        <fullName evidence="2">Uncharacterized protein</fullName>
    </submittedName>
</protein>
<evidence type="ECO:0000256" key="1">
    <source>
        <dbReference type="SAM" id="MobiDB-lite"/>
    </source>
</evidence>
<dbReference type="Proteomes" id="UP000006882">
    <property type="component" value="Chromosome G6"/>
</dbReference>
<proteinExistence type="predicted"/>
<reference evidence="2 3" key="1">
    <citation type="journal article" date="2013" name="Nat. Genet.">
        <title>The high-quality draft genome of peach (Prunus persica) identifies unique patterns of genetic diversity, domestication and genome evolution.</title>
        <authorList>
            <consortium name="International Peach Genome Initiative"/>
            <person name="Verde I."/>
            <person name="Abbott A.G."/>
            <person name="Scalabrin S."/>
            <person name="Jung S."/>
            <person name="Shu S."/>
            <person name="Marroni F."/>
            <person name="Zhebentyayeva T."/>
            <person name="Dettori M.T."/>
            <person name="Grimwood J."/>
            <person name="Cattonaro F."/>
            <person name="Zuccolo A."/>
            <person name="Rossini L."/>
            <person name="Jenkins J."/>
            <person name="Vendramin E."/>
            <person name="Meisel L.A."/>
            <person name="Decroocq V."/>
            <person name="Sosinski B."/>
            <person name="Prochnik S."/>
            <person name="Mitros T."/>
            <person name="Policriti A."/>
            <person name="Cipriani G."/>
            <person name="Dondini L."/>
            <person name="Ficklin S."/>
            <person name="Goodstein D.M."/>
            <person name="Xuan P."/>
            <person name="Del Fabbro C."/>
            <person name="Aramini V."/>
            <person name="Copetti D."/>
            <person name="Gonzalez S."/>
            <person name="Horner D.S."/>
            <person name="Falchi R."/>
            <person name="Lucas S."/>
            <person name="Mica E."/>
            <person name="Maldonado J."/>
            <person name="Lazzari B."/>
            <person name="Bielenberg D."/>
            <person name="Pirona R."/>
            <person name="Miculan M."/>
            <person name="Barakat A."/>
            <person name="Testolin R."/>
            <person name="Stella A."/>
            <person name="Tartarini S."/>
            <person name="Tonutti P."/>
            <person name="Arus P."/>
            <person name="Orellana A."/>
            <person name="Wells C."/>
            <person name="Main D."/>
            <person name="Vizzotto G."/>
            <person name="Silva H."/>
            <person name="Salamini F."/>
            <person name="Schmutz J."/>
            <person name="Morgante M."/>
            <person name="Rokhsar D.S."/>
        </authorList>
    </citation>
    <scope>NUCLEOTIDE SEQUENCE [LARGE SCALE GENOMIC DNA]</scope>
    <source>
        <strain evidence="3">cv. Nemared</strain>
    </source>
</reference>
<evidence type="ECO:0000313" key="2">
    <source>
        <dbReference type="EMBL" id="ONI01342.1"/>
    </source>
</evidence>
<dbReference type="Gramene" id="ONI01342">
    <property type="protein sequence ID" value="ONI01342"/>
    <property type="gene ID" value="PRUPE_6G134500"/>
</dbReference>
<evidence type="ECO:0000313" key="3">
    <source>
        <dbReference type="Proteomes" id="UP000006882"/>
    </source>
</evidence>
<feature type="compositionally biased region" description="Basic and acidic residues" evidence="1">
    <location>
        <begin position="1"/>
        <end position="11"/>
    </location>
</feature>